<dbReference type="InterPro" id="IPR055411">
    <property type="entry name" value="LRR_FXL15/At3g58940/PEG3-like"/>
</dbReference>
<dbReference type="InterPro" id="IPR032675">
    <property type="entry name" value="LRR_dom_sf"/>
</dbReference>
<dbReference type="InterPro" id="IPR050232">
    <property type="entry name" value="FBL13/AtMIF1-like"/>
</dbReference>
<feature type="domain" description="F-box/LRR-repeat protein 15/At3g58940/PEG3-like LRR" evidence="1">
    <location>
        <begin position="9"/>
        <end position="94"/>
    </location>
</feature>
<dbReference type="EMBL" id="CM010721">
    <property type="protein sequence ID" value="RZC71963.1"/>
    <property type="molecule type" value="Genomic_DNA"/>
</dbReference>
<dbReference type="Gene3D" id="3.80.10.10">
    <property type="entry name" value="Ribonuclease Inhibitor"/>
    <property type="match status" value="1"/>
</dbReference>
<dbReference type="Pfam" id="PF24758">
    <property type="entry name" value="LRR_At5g56370"/>
    <property type="match status" value="1"/>
</dbReference>
<sequence>MATITKFVIPNTIYFPKLKILWLADHSFTDGTSLNKLFSNCPILEELSLRYCGGFHNEVLWIANPALKQLHIAYCCFGESTVKISAPNLSTMFCRLEKPTDFVFDSFPSLVEADIDMSCDAEFPIKLFKKLSNVKRLKMSDDCFPSIHILGEEDDGCWSFDPKYLLPPLKSIKVEYFNGEPAELNAIKIFLKHLSFLETGWNLYAFKLRLSSALVQSETDILLSDFSAFNNLIHLEVSPGYNCTRFASDFGSIMRRIFRFLQLSPNLESIVFAESIRIPEKKDDGCWSLDPKYSLPNLKSIKVEYFNGYWMELNAIKLFLKCLSFLETVTIVASSRLSKNHKEQINAMKLLLMFPKPAKCVVKFLTSSEKA</sequence>
<dbReference type="SUPFAM" id="SSF52047">
    <property type="entry name" value="RNI-like"/>
    <property type="match status" value="1"/>
</dbReference>
<dbReference type="Gramene" id="RZC71963">
    <property type="protein sequence ID" value="RZC71963"/>
    <property type="gene ID" value="C5167_035126"/>
</dbReference>
<dbReference type="AlphaFoldDB" id="A0A4Y7KF19"/>
<protein>
    <recommendedName>
        <fullName evidence="1">F-box/LRR-repeat protein 15/At3g58940/PEG3-like LRR domain-containing protein</fullName>
    </recommendedName>
</protein>
<gene>
    <name evidence="2" type="ORF">C5167_035126</name>
</gene>
<dbReference type="Proteomes" id="UP000316621">
    <property type="component" value="Chromosome 7"/>
</dbReference>
<name>A0A4Y7KF19_PAPSO</name>
<evidence type="ECO:0000259" key="1">
    <source>
        <dbReference type="Pfam" id="PF24758"/>
    </source>
</evidence>
<proteinExistence type="predicted"/>
<dbReference type="PANTHER" id="PTHR31900:SF30">
    <property type="entry name" value="SUPERFAMILY PROTEIN, PUTATIVE-RELATED"/>
    <property type="match status" value="1"/>
</dbReference>
<evidence type="ECO:0000313" key="3">
    <source>
        <dbReference type="Proteomes" id="UP000316621"/>
    </source>
</evidence>
<reference evidence="2 3" key="1">
    <citation type="journal article" date="2018" name="Science">
        <title>The opium poppy genome and morphinan production.</title>
        <authorList>
            <person name="Guo L."/>
            <person name="Winzer T."/>
            <person name="Yang X."/>
            <person name="Li Y."/>
            <person name="Ning Z."/>
            <person name="He Z."/>
            <person name="Teodor R."/>
            <person name="Lu Y."/>
            <person name="Bowser T.A."/>
            <person name="Graham I.A."/>
            <person name="Ye K."/>
        </authorList>
    </citation>
    <scope>NUCLEOTIDE SEQUENCE [LARGE SCALE GENOMIC DNA]</scope>
    <source>
        <strain evidence="3">cv. HN1</strain>
        <tissue evidence="2">Leaves</tissue>
    </source>
</reference>
<evidence type="ECO:0000313" key="2">
    <source>
        <dbReference type="EMBL" id="RZC71963.1"/>
    </source>
</evidence>
<keyword evidence="3" id="KW-1185">Reference proteome</keyword>
<accession>A0A4Y7KF19</accession>
<organism evidence="2 3">
    <name type="scientific">Papaver somniferum</name>
    <name type="common">Opium poppy</name>
    <dbReference type="NCBI Taxonomy" id="3469"/>
    <lineage>
        <taxon>Eukaryota</taxon>
        <taxon>Viridiplantae</taxon>
        <taxon>Streptophyta</taxon>
        <taxon>Embryophyta</taxon>
        <taxon>Tracheophyta</taxon>
        <taxon>Spermatophyta</taxon>
        <taxon>Magnoliopsida</taxon>
        <taxon>Ranunculales</taxon>
        <taxon>Papaveraceae</taxon>
        <taxon>Papaveroideae</taxon>
        <taxon>Papaver</taxon>
    </lineage>
</organism>
<dbReference type="PANTHER" id="PTHR31900">
    <property type="entry name" value="F-BOX/RNI SUPERFAMILY PROTEIN-RELATED"/>
    <property type="match status" value="1"/>
</dbReference>